<keyword evidence="2" id="KW-1185">Reference proteome</keyword>
<dbReference type="Proteomes" id="UP001344447">
    <property type="component" value="Unassembled WGS sequence"/>
</dbReference>
<protein>
    <submittedName>
        <fullName evidence="1">Uncharacterized protein</fullName>
    </submittedName>
</protein>
<dbReference type="EMBL" id="JAVFKY010000005">
    <property type="protein sequence ID" value="KAK5576295.1"/>
    <property type="molecule type" value="Genomic_DNA"/>
</dbReference>
<dbReference type="AlphaFoldDB" id="A0AAN7TWH9"/>
<organism evidence="1 2">
    <name type="scientific">Dictyostelium firmibasis</name>
    <dbReference type="NCBI Taxonomy" id="79012"/>
    <lineage>
        <taxon>Eukaryota</taxon>
        <taxon>Amoebozoa</taxon>
        <taxon>Evosea</taxon>
        <taxon>Eumycetozoa</taxon>
        <taxon>Dictyostelia</taxon>
        <taxon>Dictyosteliales</taxon>
        <taxon>Dictyosteliaceae</taxon>
        <taxon>Dictyostelium</taxon>
    </lineage>
</organism>
<evidence type="ECO:0000313" key="1">
    <source>
        <dbReference type="EMBL" id="KAK5576295.1"/>
    </source>
</evidence>
<gene>
    <name evidence="1" type="ORF">RB653_007436</name>
</gene>
<comment type="caution">
    <text evidence="1">The sequence shown here is derived from an EMBL/GenBank/DDBJ whole genome shotgun (WGS) entry which is preliminary data.</text>
</comment>
<reference evidence="1 2" key="1">
    <citation type="submission" date="2023-11" db="EMBL/GenBank/DDBJ databases">
        <title>Dfirmibasis_genome.</title>
        <authorList>
            <person name="Edelbroek B."/>
            <person name="Kjellin J."/>
            <person name="Jerlstrom-Hultqvist J."/>
            <person name="Soderbom F."/>
        </authorList>
    </citation>
    <scope>NUCLEOTIDE SEQUENCE [LARGE SCALE GENOMIC DNA]</scope>
    <source>
        <strain evidence="1 2">TNS-C-14</strain>
    </source>
</reference>
<proteinExistence type="predicted"/>
<accession>A0AAN7TWH9</accession>
<sequence>MSMVAKRLFTTQSMESAKKILADLPKSNIDLKIKNLLEKNSDIAKKYNLKYTPKTEEEQLKEIVELSNSFKLARANAFETMGKTFKDAKPVEQKTIQDFVPEYTA</sequence>
<evidence type="ECO:0000313" key="2">
    <source>
        <dbReference type="Proteomes" id="UP001344447"/>
    </source>
</evidence>
<name>A0AAN7TWH9_9MYCE</name>